<dbReference type="GO" id="GO:0016787">
    <property type="term" value="F:hydrolase activity"/>
    <property type="evidence" value="ECO:0007669"/>
    <property type="project" value="UniProtKB-KW"/>
</dbReference>
<dbReference type="Gene3D" id="3.40.50.1820">
    <property type="entry name" value="alpha/beta hydrolase"/>
    <property type="match status" value="1"/>
</dbReference>
<dbReference type="OrthoDB" id="9800988at2"/>
<sequence length="283" mass="30810">MKAVNIKTRRRSSDHVEHGTLGRGLAYVRRGSGPPLVVAAAITPTHRPPTGSDLTFVLRQLRPLAAERTVWWVNRRPGLDPTASMADIADDYADVLSGISDGPVDVMGISTGGSVALQLTCDHPELVRRLVMVASGCRLGTRGKASLLRATTQVRARNPRGTAQEFAGMLAAKRWSWATFRSVGWLLGSAFWPIDDADDLLATIQAEDRFDLTDRLHEIRAPVLVVGGTRDLYYDGANVFVLTADRIPDARLILYPGKGHLGTVSNRRLPRDVLAFLAEDSPA</sequence>
<evidence type="ECO:0000313" key="3">
    <source>
        <dbReference type="Proteomes" id="UP000293764"/>
    </source>
</evidence>
<dbReference type="InterPro" id="IPR000073">
    <property type="entry name" value="AB_hydrolase_1"/>
</dbReference>
<accession>A0A4Q5MWJ8</accession>
<evidence type="ECO:0000259" key="1">
    <source>
        <dbReference type="Pfam" id="PF12697"/>
    </source>
</evidence>
<comment type="caution">
    <text evidence="2">The sequence shown here is derived from an EMBL/GenBank/DDBJ whole genome shotgun (WGS) entry which is preliminary data.</text>
</comment>
<organism evidence="2 3">
    <name type="scientific">Pengzhenrongella frigida</name>
    <dbReference type="NCBI Taxonomy" id="1259133"/>
    <lineage>
        <taxon>Bacteria</taxon>
        <taxon>Bacillati</taxon>
        <taxon>Actinomycetota</taxon>
        <taxon>Actinomycetes</taxon>
        <taxon>Micrococcales</taxon>
        <taxon>Pengzhenrongella</taxon>
    </lineage>
</organism>
<dbReference type="Pfam" id="PF12697">
    <property type="entry name" value="Abhydrolase_6"/>
    <property type="match status" value="1"/>
</dbReference>
<dbReference type="PANTHER" id="PTHR43433">
    <property type="entry name" value="HYDROLASE, ALPHA/BETA FOLD FAMILY PROTEIN"/>
    <property type="match status" value="1"/>
</dbReference>
<keyword evidence="2" id="KW-0378">Hydrolase</keyword>
<dbReference type="InterPro" id="IPR029058">
    <property type="entry name" value="AB_hydrolase_fold"/>
</dbReference>
<feature type="domain" description="AB hydrolase-1" evidence="1">
    <location>
        <begin position="58"/>
        <end position="264"/>
    </location>
</feature>
<name>A0A4Q5MWJ8_9MICO</name>
<dbReference type="SUPFAM" id="SSF53474">
    <property type="entry name" value="alpha/beta-Hydrolases"/>
    <property type="match status" value="1"/>
</dbReference>
<reference evidence="2 3" key="1">
    <citation type="submission" date="2019-01" db="EMBL/GenBank/DDBJ databases">
        <title>Novel species of Cellulomonas.</title>
        <authorList>
            <person name="Liu Q."/>
            <person name="Xin Y.-H."/>
        </authorList>
    </citation>
    <scope>NUCLEOTIDE SEQUENCE [LARGE SCALE GENOMIC DNA]</scope>
    <source>
        <strain evidence="2 3">HLT2-17</strain>
    </source>
</reference>
<dbReference type="Proteomes" id="UP000293764">
    <property type="component" value="Unassembled WGS sequence"/>
</dbReference>
<protein>
    <submittedName>
        <fullName evidence="2">Alpha/beta hydrolase</fullName>
    </submittedName>
</protein>
<gene>
    <name evidence="2" type="ORF">EUA98_16070</name>
</gene>
<dbReference type="AlphaFoldDB" id="A0A4Q5MWJ8"/>
<dbReference type="EMBL" id="SDWW01000046">
    <property type="protein sequence ID" value="RYV49949.1"/>
    <property type="molecule type" value="Genomic_DNA"/>
</dbReference>
<evidence type="ECO:0000313" key="2">
    <source>
        <dbReference type="EMBL" id="RYV49949.1"/>
    </source>
</evidence>
<keyword evidence="3" id="KW-1185">Reference proteome</keyword>
<dbReference type="PANTHER" id="PTHR43433:SF5">
    <property type="entry name" value="AB HYDROLASE-1 DOMAIN-CONTAINING PROTEIN"/>
    <property type="match status" value="1"/>
</dbReference>
<dbReference type="InterPro" id="IPR050471">
    <property type="entry name" value="AB_hydrolase"/>
</dbReference>
<proteinExistence type="predicted"/>